<dbReference type="Gene3D" id="3.50.50.60">
    <property type="entry name" value="FAD/NAD(P)-binding domain"/>
    <property type="match status" value="1"/>
</dbReference>
<protein>
    <recommendedName>
        <fullName evidence="5">FAD dependent oxidoreductase domain-containing protein</fullName>
    </recommendedName>
</protein>
<proteinExistence type="predicted"/>
<dbReference type="HOGENOM" id="CLU_007884_2_1_11"/>
<evidence type="ECO:0000259" key="5">
    <source>
        <dbReference type="Pfam" id="PF01266"/>
    </source>
</evidence>
<dbReference type="NCBIfam" id="NF008425">
    <property type="entry name" value="PRK11259.1"/>
    <property type="match status" value="1"/>
</dbReference>
<gene>
    <name evidence="6" type="ORF">B843_00670</name>
</gene>
<dbReference type="SUPFAM" id="SSF51905">
    <property type="entry name" value="FAD/NAD(P)-binding domain"/>
    <property type="match status" value="1"/>
</dbReference>
<dbReference type="SUPFAM" id="SSF54373">
    <property type="entry name" value="FAD-linked reductases, C-terminal domain"/>
    <property type="match status" value="1"/>
</dbReference>
<keyword evidence="2" id="KW-0285">Flavoprotein</keyword>
<sequence length="382" mass="42118">MSKKKIVVVGLGTMGSMSLWQLSKLDDVEVIGIEQFGLSHSYGAFTGESRLFRAAYHEGEKYVPLLKEARTLWKQLGREAGRELLLDFGCLNVGREDDAPFIRLRESIEKHGLPFEELTAQEMRVRYPGLDFQDDEAGIVDKLGGAMRPELAVFSAVEQAKLHGATVYDHTEITSITQLESGGVELVAGEKTITADAAIITAGAWSKLVFPEIEDLIEVRKLVLTWFLPKVASEFDPANLPVFIRDRGDFHIFGAPCVDGYSVKIAGLDLWGGPETDHIEDCDLRLNREALTAFGAQVAELFPGVHPEPNRYSVHFDTYTFDKTPIMDRVGDIVVATGFSAHGFKMAPAVGKLCAQLATTGESKLMHDTYTIARHEPVHALV</sequence>
<comment type="cofactor">
    <cofactor evidence="1">
        <name>FAD</name>
        <dbReference type="ChEBI" id="CHEBI:57692"/>
    </cofactor>
</comment>
<keyword evidence="7" id="KW-1185">Reference proteome</keyword>
<dbReference type="RefSeq" id="WP_025251603.1">
    <property type="nucleotide sequence ID" value="NZ_CP004353.1"/>
</dbReference>
<dbReference type="Proteomes" id="UP000019222">
    <property type="component" value="Chromosome"/>
</dbReference>
<dbReference type="GO" id="GO:0008115">
    <property type="term" value="F:sarcosine oxidase activity"/>
    <property type="evidence" value="ECO:0007669"/>
    <property type="project" value="TreeGrafter"/>
</dbReference>
<evidence type="ECO:0000256" key="2">
    <source>
        <dbReference type="ARBA" id="ARBA00022630"/>
    </source>
</evidence>
<feature type="domain" description="FAD dependent oxidoreductase" evidence="5">
    <location>
        <begin position="5"/>
        <end position="357"/>
    </location>
</feature>
<evidence type="ECO:0000313" key="6">
    <source>
        <dbReference type="EMBL" id="AHI21530.1"/>
    </source>
</evidence>
<accession>W5XXX5</accession>
<dbReference type="PATRIC" id="fig|1224164.3.peg.134"/>
<dbReference type="KEGG" id="cvt:B843_00670"/>
<keyword evidence="4" id="KW-0560">Oxidoreductase</keyword>
<dbReference type="InterPro" id="IPR045170">
    <property type="entry name" value="MTOX"/>
</dbReference>
<evidence type="ECO:0000256" key="3">
    <source>
        <dbReference type="ARBA" id="ARBA00022827"/>
    </source>
</evidence>
<keyword evidence="3" id="KW-0274">FAD</keyword>
<dbReference type="AlphaFoldDB" id="W5XXX5"/>
<evidence type="ECO:0000256" key="4">
    <source>
        <dbReference type="ARBA" id="ARBA00023002"/>
    </source>
</evidence>
<dbReference type="STRING" id="1224164.B843_00670"/>
<dbReference type="eggNOG" id="COG0665">
    <property type="taxonomic scope" value="Bacteria"/>
</dbReference>
<evidence type="ECO:0000256" key="1">
    <source>
        <dbReference type="ARBA" id="ARBA00001974"/>
    </source>
</evidence>
<evidence type="ECO:0000313" key="7">
    <source>
        <dbReference type="Proteomes" id="UP000019222"/>
    </source>
</evidence>
<dbReference type="Gene3D" id="3.30.9.10">
    <property type="entry name" value="D-Amino Acid Oxidase, subunit A, domain 2"/>
    <property type="match status" value="1"/>
</dbReference>
<organism evidence="6 7">
    <name type="scientific">Corynebacterium vitaeruminis DSM 20294</name>
    <dbReference type="NCBI Taxonomy" id="1224164"/>
    <lineage>
        <taxon>Bacteria</taxon>
        <taxon>Bacillati</taxon>
        <taxon>Actinomycetota</taxon>
        <taxon>Actinomycetes</taxon>
        <taxon>Mycobacteriales</taxon>
        <taxon>Corynebacteriaceae</taxon>
        <taxon>Corynebacterium</taxon>
    </lineage>
</organism>
<dbReference type="PANTHER" id="PTHR10961">
    <property type="entry name" value="PEROXISOMAL SARCOSINE OXIDASE"/>
    <property type="match status" value="1"/>
</dbReference>
<dbReference type="Pfam" id="PF01266">
    <property type="entry name" value="DAO"/>
    <property type="match status" value="1"/>
</dbReference>
<dbReference type="InterPro" id="IPR006076">
    <property type="entry name" value="FAD-dep_OxRdtase"/>
</dbReference>
<dbReference type="InterPro" id="IPR036188">
    <property type="entry name" value="FAD/NAD-bd_sf"/>
</dbReference>
<dbReference type="GO" id="GO:0050660">
    <property type="term" value="F:flavin adenine dinucleotide binding"/>
    <property type="evidence" value="ECO:0007669"/>
    <property type="project" value="InterPro"/>
</dbReference>
<dbReference type="PANTHER" id="PTHR10961:SF7">
    <property type="entry name" value="FAD DEPENDENT OXIDOREDUCTASE DOMAIN-CONTAINING PROTEIN"/>
    <property type="match status" value="1"/>
</dbReference>
<reference evidence="6 7" key="1">
    <citation type="submission" date="2013-02" db="EMBL/GenBank/DDBJ databases">
        <title>The complete genome sequence of Corynebacterium vitaeruminis DSM 20294.</title>
        <authorList>
            <person name="Ruckert C."/>
            <person name="Albersmeier A."/>
            <person name="Kalinowski J."/>
        </authorList>
    </citation>
    <scope>NUCLEOTIDE SEQUENCE [LARGE SCALE GENOMIC DNA]</scope>
    <source>
        <strain evidence="7">ATCC 10234</strain>
    </source>
</reference>
<dbReference type="EMBL" id="CP004353">
    <property type="protein sequence ID" value="AHI21530.1"/>
    <property type="molecule type" value="Genomic_DNA"/>
</dbReference>
<name>W5XXX5_9CORY</name>